<dbReference type="OrthoDB" id="124508at2759"/>
<dbReference type="EMBL" id="NBNE01002668">
    <property type="protein sequence ID" value="OWZ09781.1"/>
    <property type="molecule type" value="Genomic_DNA"/>
</dbReference>
<accession>A0A225VW87</accession>
<proteinExistence type="predicted"/>
<dbReference type="AlphaFoldDB" id="A0A225VW87"/>
<protein>
    <submittedName>
        <fullName evidence="1">Uncharacterized protein</fullName>
    </submittedName>
</protein>
<comment type="caution">
    <text evidence="1">The sequence shown here is derived from an EMBL/GenBank/DDBJ whole genome shotgun (WGS) entry which is preliminary data.</text>
</comment>
<sequence>MLSCTYKIKYVYYVTDYITSYHIRICHVLRNIDNRACWALLPHGYLLVRIVLPDSVIPELLKEAKARKYQCVLNNVGGGDDDFRLQSRVDENVISSTLHKLKNALQVGTAMVVPGWILTVFSFMRSNRGGKEKEAHQDYSDSALAKIRGINWTPDTVQDVLPPHGECQYCGKKMYNGPRLTALLLQEEPDGKEHRLKHKL</sequence>
<keyword evidence="2" id="KW-1185">Reference proteome</keyword>
<reference evidence="2" key="1">
    <citation type="submission" date="2017-03" db="EMBL/GenBank/DDBJ databases">
        <title>Phytopthora megakarya and P. palmivora, two closely related causual agents of cacao black pod achieved similar genome size and gene model numbers by different mechanisms.</title>
        <authorList>
            <person name="Ali S."/>
            <person name="Shao J."/>
            <person name="Larry D.J."/>
            <person name="Kronmiller B."/>
            <person name="Shen D."/>
            <person name="Strem M.D."/>
            <person name="Melnick R.L."/>
            <person name="Guiltinan M.J."/>
            <person name="Tyler B.M."/>
            <person name="Meinhardt L.W."/>
            <person name="Bailey B.A."/>
        </authorList>
    </citation>
    <scope>NUCLEOTIDE SEQUENCE [LARGE SCALE GENOMIC DNA]</scope>
    <source>
        <strain evidence="2">zdho120</strain>
    </source>
</reference>
<dbReference type="Proteomes" id="UP000198211">
    <property type="component" value="Unassembled WGS sequence"/>
</dbReference>
<evidence type="ECO:0000313" key="1">
    <source>
        <dbReference type="EMBL" id="OWZ09781.1"/>
    </source>
</evidence>
<gene>
    <name evidence="1" type="ORF">PHMEG_00017465</name>
</gene>
<organism evidence="1 2">
    <name type="scientific">Phytophthora megakarya</name>
    <dbReference type="NCBI Taxonomy" id="4795"/>
    <lineage>
        <taxon>Eukaryota</taxon>
        <taxon>Sar</taxon>
        <taxon>Stramenopiles</taxon>
        <taxon>Oomycota</taxon>
        <taxon>Peronosporomycetes</taxon>
        <taxon>Peronosporales</taxon>
        <taxon>Peronosporaceae</taxon>
        <taxon>Phytophthora</taxon>
    </lineage>
</organism>
<evidence type="ECO:0000313" key="2">
    <source>
        <dbReference type="Proteomes" id="UP000198211"/>
    </source>
</evidence>
<name>A0A225VW87_9STRA</name>